<organism evidence="8 9">
    <name type="scientific">Paenibacillus mucilaginosus (strain KNP414)</name>
    <dbReference type="NCBI Taxonomy" id="1036673"/>
    <lineage>
        <taxon>Bacteria</taxon>
        <taxon>Bacillati</taxon>
        <taxon>Bacillota</taxon>
        <taxon>Bacilli</taxon>
        <taxon>Bacillales</taxon>
        <taxon>Paenibacillaceae</taxon>
        <taxon>Paenibacillus</taxon>
    </lineage>
</organism>
<dbReference type="HOGENOM" id="CLU_038944_8_2_9"/>
<evidence type="ECO:0000313" key="9">
    <source>
        <dbReference type="Proteomes" id="UP000006620"/>
    </source>
</evidence>
<dbReference type="AlphaFoldDB" id="F8FJ02"/>
<dbReference type="InterPro" id="IPR032816">
    <property type="entry name" value="VTT_dom"/>
</dbReference>
<dbReference type="KEGG" id="pms:KNP414_07895"/>
<feature type="transmembrane region" description="Helical" evidence="6">
    <location>
        <begin position="81"/>
        <end position="99"/>
    </location>
</feature>
<comment type="similarity">
    <text evidence="6">Belongs to the TVP38/TMEM64 family.</text>
</comment>
<comment type="subcellular location">
    <subcellularLocation>
        <location evidence="1 6">Cell membrane</location>
        <topology evidence="1 6">Multi-pass membrane protein</topology>
    </subcellularLocation>
</comment>
<sequence length="207" mass="23052">MNRVTILLILAIAISLWLLNHHYFHFTPQGVRNAILGFGVWAPLVYIAVYTVRPLFFFPATVLCLAGGLAFGPFWGTVYTVLGFTGDSILVFLLARRYGTRFLRAPEGNIRQWQERLARRGFLTVASLRLIPIVPFDVISFAAGLSPIRFLPYLAGTVLGTIPVTFAYSFLGDRLSHGVSPALLPALLLVLVLGVIPVWWARRRTAR</sequence>
<keyword evidence="3 6" id="KW-0812">Transmembrane</keyword>
<dbReference type="Pfam" id="PF09335">
    <property type="entry name" value="VTT_dom"/>
    <property type="match status" value="1"/>
</dbReference>
<dbReference type="PANTHER" id="PTHR12677:SF59">
    <property type="entry name" value="GOLGI APPARATUS MEMBRANE PROTEIN TVP38-RELATED"/>
    <property type="match status" value="1"/>
</dbReference>
<feature type="transmembrane region" description="Helical" evidence="6">
    <location>
        <begin position="183"/>
        <end position="201"/>
    </location>
</feature>
<evidence type="ECO:0000256" key="5">
    <source>
        <dbReference type="ARBA" id="ARBA00023136"/>
    </source>
</evidence>
<evidence type="ECO:0000256" key="1">
    <source>
        <dbReference type="ARBA" id="ARBA00004651"/>
    </source>
</evidence>
<evidence type="ECO:0000256" key="2">
    <source>
        <dbReference type="ARBA" id="ARBA00022475"/>
    </source>
</evidence>
<dbReference type="PANTHER" id="PTHR12677">
    <property type="entry name" value="GOLGI APPARATUS MEMBRANE PROTEIN TVP38-RELATED"/>
    <property type="match status" value="1"/>
</dbReference>
<feature type="domain" description="VTT" evidence="7">
    <location>
        <begin position="58"/>
        <end position="173"/>
    </location>
</feature>
<evidence type="ECO:0000259" key="7">
    <source>
        <dbReference type="Pfam" id="PF09335"/>
    </source>
</evidence>
<keyword evidence="5 6" id="KW-0472">Membrane</keyword>
<dbReference type="InterPro" id="IPR015414">
    <property type="entry name" value="TMEM64"/>
</dbReference>
<evidence type="ECO:0000256" key="4">
    <source>
        <dbReference type="ARBA" id="ARBA00022989"/>
    </source>
</evidence>
<evidence type="ECO:0000313" key="8">
    <source>
        <dbReference type="EMBL" id="AEI46380.1"/>
    </source>
</evidence>
<feature type="transmembrane region" description="Helical" evidence="6">
    <location>
        <begin position="150"/>
        <end position="171"/>
    </location>
</feature>
<dbReference type="RefSeq" id="WP_013921527.1">
    <property type="nucleotide sequence ID" value="NC_015690.1"/>
</dbReference>
<gene>
    <name evidence="8" type="ordered locus">KNP414_07895</name>
</gene>
<reference evidence="9" key="1">
    <citation type="submission" date="2011-06" db="EMBL/GenBank/DDBJ databases">
        <title>Complete genome sequence of Paenibacillus mucilaginosus KNP414.</title>
        <authorList>
            <person name="Wang J."/>
            <person name="Hu S."/>
            <person name="Hu X."/>
            <person name="Zhang B."/>
            <person name="Dong D."/>
            <person name="Zhang S."/>
            <person name="Zhao K."/>
            <person name="Wu D."/>
        </authorList>
    </citation>
    <scope>NUCLEOTIDE SEQUENCE [LARGE SCALE GENOMIC DNA]</scope>
    <source>
        <strain evidence="9">KNP414</strain>
    </source>
</reference>
<accession>F8FJ02</accession>
<feature type="transmembrane region" description="Helical" evidence="6">
    <location>
        <begin position="7"/>
        <end position="24"/>
    </location>
</feature>
<dbReference type="EMBL" id="CP002869">
    <property type="protein sequence ID" value="AEI46380.1"/>
    <property type="molecule type" value="Genomic_DNA"/>
</dbReference>
<keyword evidence="4 6" id="KW-1133">Transmembrane helix</keyword>
<dbReference type="PATRIC" id="fig|1036673.3.peg.7367"/>
<protein>
    <recommendedName>
        <fullName evidence="6">TVP38/TMEM64 family membrane protein</fullName>
    </recommendedName>
</protein>
<name>F8FJ02_PAEMK</name>
<proteinExistence type="inferred from homology"/>
<reference evidence="8 9" key="2">
    <citation type="journal article" date="2013" name="Genome Announc.">
        <title>Genome Sequence of Growth-Improving Paenibacillus mucilaginosus Strain KNP414.</title>
        <authorList>
            <person name="Lu J.J."/>
            <person name="Wang J.F."/>
            <person name="Hu X.F."/>
        </authorList>
    </citation>
    <scope>NUCLEOTIDE SEQUENCE [LARGE SCALE GENOMIC DNA]</scope>
    <source>
        <strain evidence="8 9">KNP414</strain>
    </source>
</reference>
<keyword evidence="2 6" id="KW-1003">Cell membrane</keyword>
<dbReference type="GO" id="GO:0005886">
    <property type="term" value="C:plasma membrane"/>
    <property type="evidence" value="ECO:0007669"/>
    <property type="project" value="UniProtKB-SubCell"/>
</dbReference>
<dbReference type="Proteomes" id="UP000006620">
    <property type="component" value="Chromosome"/>
</dbReference>
<evidence type="ECO:0000256" key="6">
    <source>
        <dbReference type="RuleBase" id="RU366058"/>
    </source>
</evidence>
<evidence type="ECO:0000256" key="3">
    <source>
        <dbReference type="ARBA" id="ARBA00022692"/>
    </source>
</evidence>
<feature type="transmembrane region" description="Helical" evidence="6">
    <location>
        <begin position="30"/>
        <end position="49"/>
    </location>
</feature>